<dbReference type="Proteomes" id="UP000618591">
    <property type="component" value="Unassembled WGS sequence"/>
</dbReference>
<keyword evidence="2 5" id="KW-0812">Transmembrane</keyword>
<dbReference type="InterPro" id="IPR013525">
    <property type="entry name" value="ABC2_TM"/>
</dbReference>
<comment type="subcellular location">
    <subcellularLocation>
        <location evidence="1">Membrane</location>
        <topology evidence="1">Multi-pass membrane protein</topology>
    </subcellularLocation>
</comment>
<feature type="transmembrane region" description="Helical" evidence="5">
    <location>
        <begin position="224"/>
        <end position="245"/>
    </location>
</feature>
<dbReference type="EMBL" id="BMDW01000001">
    <property type="protein sequence ID" value="GGA34357.1"/>
    <property type="molecule type" value="Genomic_DNA"/>
</dbReference>
<feature type="transmembrane region" description="Helical" evidence="5">
    <location>
        <begin position="28"/>
        <end position="48"/>
    </location>
</feature>
<sequence length="250" mass="25715">MTALASPIGVWNRECIAELKRSWRLPQFILPSVITPAAFFGLFTLAIAKSPQPGAVAAMLAGYGVFAAIGPALFGFGAGVAMEREQGLIELKRVSPMPAGAYVAAKLSAAITATAAAVALIYALGILGGVRLNAAQWMHLAIVHLASTVPFALIGFGIGMRMGGKGAVAMANALFLGSAVLGGLWIPSALLPGWMRGIGEVLPSYHLGQIARGIVSADMIGTTAGHLLILSGITAVSAAWAWTGWRRSPA</sequence>
<keyword evidence="3 5" id="KW-1133">Transmembrane helix</keyword>
<gene>
    <name evidence="7" type="ORF">GCM10011395_00870</name>
</gene>
<protein>
    <submittedName>
        <fullName evidence="7">ABC transporter</fullName>
    </submittedName>
</protein>
<feature type="transmembrane region" description="Helical" evidence="5">
    <location>
        <begin position="137"/>
        <end position="159"/>
    </location>
</feature>
<feature type="transmembrane region" description="Helical" evidence="5">
    <location>
        <begin position="103"/>
        <end position="125"/>
    </location>
</feature>
<dbReference type="PANTHER" id="PTHR43229">
    <property type="entry name" value="NODULATION PROTEIN J"/>
    <property type="match status" value="1"/>
</dbReference>
<evidence type="ECO:0000313" key="7">
    <source>
        <dbReference type="EMBL" id="GGA34357.1"/>
    </source>
</evidence>
<dbReference type="RefSeq" id="WP_188444802.1">
    <property type="nucleotide sequence ID" value="NZ_BMDW01000001.1"/>
</dbReference>
<evidence type="ECO:0000259" key="6">
    <source>
        <dbReference type="Pfam" id="PF01061"/>
    </source>
</evidence>
<evidence type="ECO:0000256" key="2">
    <source>
        <dbReference type="ARBA" id="ARBA00022692"/>
    </source>
</evidence>
<dbReference type="PANTHER" id="PTHR43229:SF2">
    <property type="entry name" value="NODULATION PROTEIN J"/>
    <property type="match status" value="1"/>
</dbReference>
<keyword evidence="4 5" id="KW-0472">Membrane</keyword>
<evidence type="ECO:0000256" key="4">
    <source>
        <dbReference type="ARBA" id="ARBA00023136"/>
    </source>
</evidence>
<dbReference type="PIRSF" id="PIRSF006648">
    <property type="entry name" value="DrrB"/>
    <property type="match status" value="1"/>
</dbReference>
<evidence type="ECO:0000313" key="8">
    <source>
        <dbReference type="Proteomes" id="UP000618591"/>
    </source>
</evidence>
<name>A0ABQ1G0R2_9SPHN</name>
<proteinExistence type="predicted"/>
<evidence type="ECO:0000256" key="1">
    <source>
        <dbReference type="ARBA" id="ARBA00004141"/>
    </source>
</evidence>
<feature type="domain" description="ABC-2 type transporter transmembrane" evidence="6">
    <location>
        <begin position="18"/>
        <end position="214"/>
    </location>
</feature>
<keyword evidence="8" id="KW-1185">Reference proteome</keyword>
<reference evidence="8" key="1">
    <citation type="journal article" date="2019" name="Int. J. Syst. Evol. Microbiol.">
        <title>The Global Catalogue of Microorganisms (GCM) 10K type strain sequencing project: providing services to taxonomists for standard genome sequencing and annotation.</title>
        <authorList>
            <consortium name="The Broad Institute Genomics Platform"/>
            <consortium name="The Broad Institute Genome Sequencing Center for Infectious Disease"/>
            <person name="Wu L."/>
            <person name="Ma J."/>
        </authorList>
    </citation>
    <scope>NUCLEOTIDE SEQUENCE [LARGE SCALE GENOMIC DNA]</scope>
    <source>
        <strain evidence="8">CGMCC 1.10106</strain>
    </source>
</reference>
<feature type="transmembrane region" description="Helical" evidence="5">
    <location>
        <begin position="60"/>
        <end position="82"/>
    </location>
</feature>
<comment type="caution">
    <text evidence="7">The sequence shown here is derived from an EMBL/GenBank/DDBJ whole genome shotgun (WGS) entry which is preliminary data.</text>
</comment>
<evidence type="ECO:0000256" key="3">
    <source>
        <dbReference type="ARBA" id="ARBA00022989"/>
    </source>
</evidence>
<dbReference type="InterPro" id="IPR051784">
    <property type="entry name" value="Nod_factor_ABC_transporter"/>
</dbReference>
<evidence type="ECO:0000256" key="5">
    <source>
        <dbReference type="SAM" id="Phobius"/>
    </source>
</evidence>
<feature type="transmembrane region" description="Helical" evidence="5">
    <location>
        <begin position="166"/>
        <end position="186"/>
    </location>
</feature>
<dbReference type="Pfam" id="PF01061">
    <property type="entry name" value="ABC2_membrane"/>
    <property type="match status" value="1"/>
</dbReference>
<accession>A0ABQ1G0R2</accession>
<organism evidence="7 8">
    <name type="scientific">Sphingomonas psychrolutea</name>
    <dbReference type="NCBI Taxonomy" id="1259676"/>
    <lineage>
        <taxon>Bacteria</taxon>
        <taxon>Pseudomonadati</taxon>
        <taxon>Pseudomonadota</taxon>
        <taxon>Alphaproteobacteria</taxon>
        <taxon>Sphingomonadales</taxon>
        <taxon>Sphingomonadaceae</taxon>
        <taxon>Sphingomonas</taxon>
    </lineage>
</organism>
<dbReference type="InterPro" id="IPR000412">
    <property type="entry name" value="ABC_2_transport"/>
</dbReference>